<organism evidence="2 3">
    <name type="scientific">Sphagnum troendelagicum</name>
    <dbReference type="NCBI Taxonomy" id="128251"/>
    <lineage>
        <taxon>Eukaryota</taxon>
        <taxon>Viridiplantae</taxon>
        <taxon>Streptophyta</taxon>
        <taxon>Embryophyta</taxon>
        <taxon>Bryophyta</taxon>
        <taxon>Sphagnophytina</taxon>
        <taxon>Sphagnopsida</taxon>
        <taxon>Sphagnales</taxon>
        <taxon>Sphagnaceae</taxon>
        <taxon>Sphagnum</taxon>
    </lineage>
</organism>
<dbReference type="Proteomes" id="UP001497512">
    <property type="component" value="Chromosome 17"/>
</dbReference>
<accession>A0ABP0TZK5</accession>
<protein>
    <submittedName>
        <fullName evidence="2">Uncharacterized protein</fullName>
    </submittedName>
</protein>
<reference evidence="2" key="1">
    <citation type="submission" date="2024-02" db="EMBL/GenBank/DDBJ databases">
        <authorList>
            <consortium name="ELIXIR-Norway"/>
            <consortium name="Elixir Norway"/>
        </authorList>
    </citation>
    <scope>NUCLEOTIDE SEQUENCE</scope>
</reference>
<proteinExistence type="predicted"/>
<gene>
    <name evidence="2" type="ORF">CSSPTR1EN2_LOCUS9616</name>
</gene>
<name>A0ABP0TZK5_9BRYO</name>
<evidence type="ECO:0000256" key="1">
    <source>
        <dbReference type="SAM" id="MobiDB-lite"/>
    </source>
</evidence>
<evidence type="ECO:0000313" key="3">
    <source>
        <dbReference type="Proteomes" id="UP001497512"/>
    </source>
</evidence>
<keyword evidence="3" id="KW-1185">Reference proteome</keyword>
<sequence>MTGDHSSEDEGITDELEMVDTRSVDLGLRLKERAESERSKSSSFLQSVVTELDDLEYLDRMLEDLPLKWNHLMPSTIAEIFCNVPLHLLDEAWKQLDRGNPLYLCYCNLDCSLALWKPSLLENEKKRLYESFCPVIMCMKTDTFRFIAYKSAKISRHLEDKKWYVMPSLAYLPTDIKKVIAGDGGLLVCDGGRQPRRPPIQGEHIFPLTHDLEDDWDREIYPEGQSVLLVTNPLTREYMFLPPMQGKIFTQKCGCIMFEPKILSSKSSSKMLNKNVKRMSSTSIPVGFEPFSHDPNEYYPPGINPEMYTKGKSFRGSRIWQHNGTKESSNDTQSLKPDITNFLKKQSQQYNIDRPVKPQPTIHGSEGDEPGTQARLENMAALMFETNHMHDRPDHVKIEFNSSVNAQRKQVDKYKENMFELCHHYVVVVMGYNLIPATLQNKKVEEILCAVYKSSHKSKGWFIRPTPLKARLMPTQQGRTGLALIKNGNWMAVCFGGLLVEEITKETIEENSSKSSSGNGSQSSTPQEEDESKIEKIDVLGVDAYDSLYKRAKYCPAGVHKQEIFEPKFVTIEKLSPALFWVPMVPEDDSVLAFSFSPMNTIDGFLQSPIVIQPFGSQTTMPTLYAVTRKAVKADTISIFAIGIDCATSTNPAPTGHYIPVTHMPTNMFNDIFETIDYSQKEFECSGGNGLICIRVKDFKLMAFYDVLQKVWFTQDYAKYLPTKARSRPYQMFENTIWEPNFWQKVETEEDPYTEEDPLSEFGAPGTNYC</sequence>
<evidence type="ECO:0000313" key="2">
    <source>
        <dbReference type="EMBL" id="CAK9209303.1"/>
    </source>
</evidence>
<dbReference type="EMBL" id="OZ019909">
    <property type="protein sequence ID" value="CAK9209303.1"/>
    <property type="molecule type" value="Genomic_DNA"/>
</dbReference>
<feature type="region of interest" description="Disordered" evidence="1">
    <location>
        <begin position="509"/>
        <end position="533"/>
    </location>
</feature>
<feature type="compositionally biased region" description="Low complexity" evidence="1">
    <location>
        <begin position="513"/>
        <end position="524"/>
    </location>
</feature>